<reference evidence="3 4" key="1">
    <citation type="submission" date="2018-08" db="EMBL/GenBank/DDBJ databases">
        <title>Neisseria zalophi ATCC BAA-2455 complete genome.</title>
        <authorList>
            <person name="Veseli I.A."/>
            <person name="Buttler R."/>
            <person name="Mascarenhas dos Santos A.C."/>
            <person name="Pombert J.-F."/>
        </authorList>
    </citation>
    <scope>NUCLEOTIDE SEQUENCE [LARGE SCALE GENOMIC DNA]</scope>
    <source>
        <strain evidence="3 4">ATCC BAA-2455</strain>
    </source>
</reference>
<dbReference type="EMBL" id="CP031700">
    <property type="protein sequence ID" value="QEY26092.1"/>
    <property type="molecule type" value="Genomic_DNA"/>
</dbReference>
<keyword evidence="2" id="KW-0732">Signal</keyword>
<evidence type="ECO:0000256" key="2">
    <source>
        <dbReference type="SAM" id="SignalP"/>
    </source>
</evidence>
<organism evidence="3 4">
    <name type="scientific">Neisseria zalophi</name>
    <dbReference type="NCBI Taxonomy" id="640030"/>
    <lineage>
        <taxon>Bacteria</taxon>
        <taxon>Pseudomonadati</taxon>
        <taxon>Pseudomonadota</taxon>
        <taxon>Betaproteobacteria</taxon>
        <taxon>Neisseriales</taxon>
        <taxon>Neisseriaceae</taxon>
        <taxon>Neisseria</taxon>
    </lineage>
</organism>
<keyword evidence="4" id="KW-1185">Reference proteome</keyword>
<feature type="compositionally biased region" description="Low complexity" evidence="1">
    <location>
        <begin position="28"/>
        <end position="55"/>
    </location>
</feature>
<dbReference type="RefSeq" id="WP_151051065.1">
    <property type="nucleotide sequence ID" value="NZ_CP031700.1"/>
</dbReference>
<name>A0A5J6PYV4_9NEIS</name>
<evidence type="ECO:0008006" key="5">
    <source>
        <dbReference type="Google" id="ProtNLM"/>
    </source>
</evidence>
<dbReference type="AlphaFoldDB" id="A0A5J6PYV4"/>
<feature type="signal peptide" evidence="2">
    <location>
        <begin position="1"/>
        <end position="22"/>
    </location>
</feature>
<feature type="region of interest" description="Disordered" evidence="1">
    <location>
        <begin position="27"/>
        <end position="59"/>
    </location>
</feature>
<dbReference type="Proteomes" id="UP000325713">
    <property type="component" value="Chromosome"/>
</dbReference>
<accession>A0A5J6PYV4</accession>
<proteinExistence type="predicted"/>
<dbReference type="KEGG" id="nzl:D0T92_05790"/>
<protein>
    <recommendedName>
        <fullName evidence="5">Lipoprotein</fullName>
    </recommendedName>
</protein>
<evidence type="ECO:0000256" key="1">
    <source>
        <dbReference type="SAM" id="MobiDB-lite"/>
    </source>
</evidence>
<feature type="chain" id="PRO_5023818516" description="Lipoprotein" evidence="2">
    <location>
        <begin position="23"/>
        <end position="184"/>
    </location>
</feature>
<gene>
    <name evidence="3" type="ORF">D0T92_05790</name>
</gene>
<evidence type="ECO:0000313" key="4">
    <source>
        <dbReference type="Proteomes" id="UP000325713"/>
    </source>
</evidence>
<dbReference type="OrthoDB" id="8613973at2"/>
<sequence length="184" mass="19640">MKMNFKTIVPALAMAGILSACGMMGSDSSPSTQAAATPAPQQTTQPAQQAQQTAPRTVQVDSIDGTKEVAYKCGTNGQNPLTVMYGFKDGEVVVAQVKYQNKTSPGLFRVIDNNDMNVFTGENVTWAADKANAANVDKVNGNMLTQEVMQTVNGKQMQVSQIVTRMCMLDKATTAKLAKANAKK</sequence>
<dbReference type="PROSITE" id="PS51257">
    <property type="entry name" value="PROKAR_LIPOPROTEIN"/>
    <property type="match status" value="1"/>
</dbReference>
<evidence type="ECO:0000313" key="3">
    <source>
        <dbReference type="EMBL" id="QEY26092.1"/>
    </source>
</evidence>